<dbReference type="Proteomes" id="UP000502823">
    <property type="component" value="Unassembled WGS sequence"/>
</dbReference>
<dbReference type="SMART" id="SM00248">
    <property type="entry name" value="ANK"/>
    <property type="match status" value="2"/>
</dbReference>
<protein>
    <recommendedName>
        <fullName evidence="8">ANKLE2 third alpha/beta domain-containing protein</fullName>
    </recommendedName>
</protein>
<feature type="compositionally biased region" description="Low complexity" evidence="7">
    <location>
        <begin position="881"/>
        <end position="890"/>
    </location>
</feature>
<comment type="subcellular location">
    <subcellularLocation>
        <location evidence="1">Endoplasmic reticulum</location>
    </subcellularLocation>
</comment>
<keyword evidence="3" id="KW-0132">Cell division</keyword>
<dbReference type="PANTHER" id="PTHR12349">
    <property type="entry name" value="ANKYRIN REPEAT AND LEM DOMAIN-CONTAINING PROTEIN 2"/>
    <property type="match status" value="1"/>
</dbReference>
<evidence type="ECO:0000256" key="3">
    <source>
        <dbReference type="ARBA" id="ARBA00022618"/>
    </source>
</evidence>
<accession>A0A6L2QBE8</accession>
<dbReference type="InParanoid" id="A0A6L2QBE8"/>
<dbReference type="SUPFAM" id="SSF48403">
    <property type="entry name" value="Ankyrin repeat"/>
    <property type="match status" value="1"/>
</dbReference>
<dbReference type="GO" id="GO:0051721">
    <property type="term" value="F:protein phosphatase 2A binding"/>
    <property type="evidence" value="ECO:0007669"/>
    <property type="project" value="TreeGrafter"/>
</dbReference>
<gene>
    <name evidence="9" type="ORF">Cfor_03363</name>
</gene>
<evidence type="ECO:0000313" key="9">
    <source>
        <dbReference type="EMBL" id="GFG39177.1"/>
    </source>
</evidence>
<organism evidence="9 10">
    <name type="scientific">Coptotermes formosanus</name>
    <name type="common">Formosan subterranean termite</name>
    <dbReference type="NCBI Taxonomy" id="36987"/>
    <lineage>
        <taxon>Eukaryota</taxon>
        <taxon>Metazoa</taxon>
        <taxon>Ecdysozoa</taxon>
        <taxon>Arthropoda</taxon>
        <taxon>Hexapoda</taxon>
        <taxon>Insecta</taxon>
        <taxon>Pterygota</taxon>
        <taxon>Neoptera</taxon>
        <taxon>Polyneoptera</taxon>
        <taxon>Dictyoptera</taxon>
        <taxon>Blattodea</taxon>
        <taxon>Blattoidea</taxon>
        <taxon>Termitoidae</taxon>
        <taxon>Rhinotermitidae</taxon>
        <taxon>Coptotermes</taxon>
    </lineage>
</organism>
<dbReference type="EMBL" id="BLKM01000876">
    <property type="protein sequence ID" value="GFG39177.1"/>
    <property type="molecule type" value="Genomic_DNA"/>
</dbReference>
<keyword evidence="5" id="KW-0040">ANK repeat</keyword>
<keyword evidence="6" id="KW-0131">Cell cycle</keyword>
<keyword evidence="10" id="KW-1185">Reference proteome</keyword>
<evidence type="ECO:0000256" key="1">
    <source>
        <dbReference type="ARBA" id="ARBA00004240"/>
    </source>
</evidence>
<dbReference type="Pfam" id="PF24567">
    <property type="entry name" value="ANKLE2_3rd"/>
    <property type="match status" value="1"/>
</dbReference>
<proteinExistence type="inferred from homology"/>
<dbReference type="AlphaFoldDB" id="A0A6L2QBE8"/>
<evidence type="ECO:0000256" key="7">
    <source>
        <dbReference type="SAM" id="MobiDB-lite"/>
    </source>
</evidence>
<dbReference type="OrthoDB" id="7446186at2759"/>
<evidence type="ECO:0000259" key="8">
    <source>
        <dbReference type="Pfam" id="PF24567"/>
    </source>
</evidence>
<reference evidence="10" key="1">
    <citation type="submission" date="2020-01" db="EMBL/GenBank/DDBJ databases">
        <title>Draft genome sequence of the Termite Coptotermes fromosanus.</title>
        <authorList>
            <person name="Itakura S."/>
            <person name="Yosikawa Y."/>
            <person name="Umezawa K."/>
        </authorList>
    </citation>
    <scope>NUCLEOTIDE SEQUENCE [LARGE SCALE GENOMIC DNA]</scope>
</reference>
<dbReference type="InterPro" id="IPR002110">
    <property type="entry name" value="Ankyrin_rpt"/>
</dbReference>
<feature type="domain" description="ANKLE2 third alpha/beta" evidence="8">
    <location>
        <begin position="321"/>
        <end position="434"/>
    </location>
</feature>
<evidence type="ECO:0000313" key="10">
    <source>
        <dbReference type="Proteomes" id="UP000502823"/>
    </source>
</evidence>
<feature type="region of interest" description="Disordered" evidence="7">
    <location>
        <begin position="860"/>
        <end position="906"/>
    </location>
</feature>
<dbReference type="GO" id="GO:0051301">
    <property type="term" value="P:cell division"/>
    <property type="evidence" value="ECO:0007669"/>
    <property type="project" value="UniProtKB-KW"/>
</dbReference>
<evidence type="ECO:0000256" key="5">
    <source>
        <dbReference type="ARBA" id="ARBA00023043"/>
    </source>
</evidence>
<dbReference type="InterPro" id="IPR036770">
    <property type="entry name" value="Ankyrin_rpt-contain_sf"/>
</dbReference>
<dbReference type="InterPro" id="IPR056237">
    <property type="entry name" value="ANKLE2_3rd"/>
</dbReference>
<dbReference type="PANTHER" id="PTHR12349:SF4">
    <property type="entry name" value="ANKYRIN REPEAT AND LEM DOMAIN-CONTAINING PROTEIN 2"/>
    <property type="match status" value="1"/>
</dbReference>
<evidence type="ECO:0000256" key="4">
    <source>
        <dbReference type="ARBA" id="ARBA00022824"/>
    </source>
</evidence>
<dbReference type="GO" id="GO:0005783">
    <property type="term" value="C:endoplasmic reticulum"/>
    <property type="evidence" value="ECO:0007669"/>
    <property type="project" value="UniProtKB-SubCell"/>
</dbReference>
<keyword evidence="4" id="KW-0256">Endoplasmic reticulum</keyword>
<dbReference type="FunFam" id="1.25.40.20:FF:000072">
    <property type="entry name" value="Ankyrin repeat and LEM domain containing 2"/>
    <property type="match status" value="1"/>
</dbReference>
<comment type="similarity">
    <text evidence="2">Belongs to the ANKLE2 family.</text>
</comment>
<evidence type="ECO:0000256" key="6">
    <source>
        <dbReference type="ARBA" id="ARBA00023306"/>
    </source>
</evidence>
<sequence>MDSNTDEVNVKQNPELGLACRWDDRALGQSLSCEGDRLLAKGQDMGPLPSKFGGSDNAEETVYYAVSIPIDSSVGELDETLHVYTDRSEAMKIMKKHKKARFKSFKLREEAVEFAIQGPETLVISSPGLAENLEAASGIIGEKPSPFKGPKAQDLVRLRKVIECGHIDTFTATVWDNPRYLVSNGDTPAILQEGSRYNALHVAAKARNAEICSLILQTVGNVAFIQRLYGDDDAASCEDRACILVDLYLNTPDKALNETPLHFAAKFGAVSVVDVLVSYPQCDKQAKNKFGQAPRDVIFSRVSSPEAGQRQELENLLDDRFYVPVLRSEDNSVQATVGEPFSPACPLVLKVDPVSPRVEIRAYAGPMDRERAQAFRKRWRTPPRMPRTTNRNTNRQAQTGSPVCQTFRLLDVDKGLERVGRDLAQEFKVGWNEYWPFLDTFTNLASQDGLQKLEDYLKKKFLEAGQKQNYHDISDAGCERYDNIKHGCATPSPESSENQSRGNGVVSPVSDLCLALKACSLSDESPGKPPVQREARNTRNVYSYQGGDANTGVEDEALLDVLLNPGLSPFLYVDKSCHVFAKRIFDGLTVVAHSAQVGDALFDMLRPEIGHLQGLVGSFKDDARFVSVDFNLLHSRIAEIVSMKLTEMASDELDFVVFGLKSALSPSCCYSDEEDDIIVSYRNAHTYADRQRKRDDERNQIRCIAEHILSALDKRQSDKQRNKDSGAEKIIHAQKEEECIRIWSEAIKCSCFRQNQNFVRNARKASSYKRRHGVRYMSSKCKANAASSLDEITRRLTFEGDDDCDQQYGGETRHSTFEELTVDKQRTCGTIKGAFNISEVDKSCEVTDVLSNSCTVHQLSGTDDTSEEYFTPPSSPKKLGNSESPSSCGDSGDDDDADMSVPDEGPVVFIQGDSPSRLDVTVMQALDGSNIEPTQYPNIYRWRHMVLLRSEHERAA</sequence>
<dbReference type="Pfam" id="PF12796">
    <property type="entry name" value="Ank_2"/>
    <property type="match status" value="1"/>
</dbReference>
<dbReference type="GO" id="GO:0031468">
    <property type="term" value="P:nuclear membrane reassembly"/>
    <property type="evidence" value="ECO:0007669"/>
    <property type="project" value="UniProtKB-ARBA"/>
</dbReference>
<dbReference type="GO" id="GO:0007399">
    <property type="term" value="P:nervous system development"/>
    <property type="evidence" value="ECO:0007669"/>
    <property type="project" value="UniProtKB-ARBA"/>
</dbReference>
<dbReference type="FunCoup" id="A0A6L2QBE8">
    <property type="interactions" value="2393"/>
</dbReference>
<name>A0A6L2QBE8_COPFO</name>
<comment type="caution">
    <text evidence="9">The sequence shown here is derived from an EMBL/GenBank/DDBJ whole genome shotgun (WGS) entry which is preliminary data.</text>
</comment>
<dbReference type="Gene3D" id="1.25.40.20">
    <property type="entry name" value="Ankyrin repeat-containing domain"/>
    <property type="match status" value="1"/>
</dbReference>
<feature type="non-terminal residue" evidence="9">
    <location>
        <position position="956"/>
    </location>
</feature>
<evidence type="ECO:0000256" key="2">
    <source>
        <dbReference type="ARBA" id="ARBA00007597"/>
    </source>
</evidence>